<keyword evidence="3" id="KW-1185">Reference proteome</keyword>
<evidence type="ECO:0000256" key="1">
    <source>
        <dbReference type="SAM" id="MobiDB-lite"/>
    </source>
</evidence>
<comment type="caution">
    <text evidence="2">The sequence shown here is derived from an EMBL/GenBank/DDBJ whole genome shotgun (WGS) entry which is preliminary data.</text>
</comment>
<sequence length="373" mass="41414">MDYYYSSDNNESKAAKIDQVDGESDSDGDGDEHIRDLGIGSHNPNSWSAYNKEGKKLKIELSMHLKDKNRKEVARVQREIHDHLRRGEVDLGQLDPETIACLEAIDSPEPRRTPQHAVRLPAQPPALPSYAGLSQVLVIPTISLPPALNLARMDPPHIVDNGTWEAGSGLALNGVNQALYRKASPANLDYKTLLTFEMTVLEMATYIPLAFSWSGGFLSRVVSAGGRCTIAARMMLWARDLDNDTDSKQKIGNLRSTMQHKLSDYITSNSTDKTASSWTYTRKMPSGAMPNLIADIPLLRLRHGVTRPPRGRHRGRLTTAIEHAYTRGHWGVMLSQVEQYIQHFSLKVPASLAADADRLAIEDLKGTYRAATH</sequence>
<evidence type="ECO:0000313" key="2">
    <source>
        <dbReference type="EMBL" id="KAL1795966.1"/>
    </source>
</evidence>
<dbReference type="RefSeq" id="XP_069306550.1">
    <property type="nucleotide sequence ID" value="XM_069452374.1"/>
</dbReference>
<evidence type="ECO:0000313" key="3">
    <source>
        <dbReference type="Proteomes" id="UP001578633"/>
    </source>
</evidence>
<reference evidence="2 3" key="1">
    <citation type="submission" date="2024-09" db="EMBL/GenBank/DDBJ databases">
        <title>T2T genomes of carrot and Alternaria dauci and their utility for understanding host-pathogen interaction during carrot leaf blight disease.</title>
        <authorList>
            <person name="Liu W."/>
            <person name="Xu S."/>
            <person name="Ou C."/>
            <person name="Liu X."/>
            <person name="Zhuang F."/>
            <person name="Deng X.W."/>
        </authorList>
    </citation>
    <scope>NUCLEOTIDE SEQUENCE [LARGE SCALE GENOMIC DNA]</scope>
    <source>
        <strain evidence="2 3">A2016</strain>
    </source>
</reference>
<name>A0ABR3UKA1_9PLEO</name>
<feature type="compositionally biased region" description="Basic and acidic residues" evidence="1">
    <location>
        <begin position="10"/>
        <end position="19"/>
    </location>
</feature>
<dbReference type="EMBL" id="JBHGVX010000005">
    <property type="protein sequence ID" value="KAL1795966.1"/>
    <property type="molecule type" value="Genomic_DNA"/>
</dbReference>
<proteinExistence type="predicted"/>
<protein>
    <submittedName>
        <fullName evidence="2">Uncharacterized protein</fullName>
    </submittedName>
</protein>
<dbReference type="GeneID" id="96086512"/>
<gene>
    <name evidence="2" type="ORF">ACET3X_006190</name>
</gene>
<organism evidence="2 3">
    <name type="scientific">Alternaria dauci</name>
    <dbReference type="NCBI Taxonomy" id="48095"/>
    <lineage>
        <taxon>Eukaryota</taxon>
        <taxon>Fungi</taxon>
        <taxon>Dikarya</taxon>
        <taxon>Ascomycota</taxon>
        <taxon>Pezizomycotina</taxon>
        <taxon>Dothideomycetes</taxon>
        <taxon>Pleosporomycetidae</taxon>
        <taxon>Pleosporales</taxon>
        <taxon>Pleosporineae</taxon>
        <taxon>Pleosporaceae</taxon>
        <taxon>Alternaria</taxon>
        <taxon>Alternaria sect. Porri</taxon>
    </lineage>
</organism>
<feature type="region of interest" description="Disordered" evidence="1">
    <location>
        <begin position="1"/>
        <end position="49"/>
    </location>
</feature>
<feature type="compositionally biased region" description="Acidic residues" evidence="1">
    <location>
        <begin position="20"/>
        <end position="30"/>
    </location>
</feature>
<accession>A0ABR3UKA1</accession>
<dbReference type="Proteomes" id="UP001578633">
    <property type="component" value="Chromosome 5"/>
</dbReference>